<sequence>MKAAITTAHGGRETIKIVEDWPDPVAGAGQVVVEIAACAVNFHDIFTRRGMPGIKLKLPVVVGSDIAGTISAVGSGVEGWSIGDRVLIDPVLREGAFGMIGETVDGGRASHIAVGTAQLVAIPDGVTLEQAAALPLAYGTAYRMMMTQGRVAEGDKVLVLGASGGVGAACVQLAKMVGAEVIACASSDSKLARLKDFGADHGINYATGTILDGVKAIYGKPRVTGGGGVDLAVNFTGGDTMKETQRCVTLGGRIVSCGATAGYDVGIDMRYLWSFEHHMIGSDGWAQSDLVALLDLIAAGKLDPIIDRVFPLEETAEAERLLEDREVVGKVLIRP</sequence>
<comment type="subunit">
    <text evidence="2">Homotetramer.</text>
</comment>
<dbReference type="RefSeq" id="WP_121051501.1">
    <property type="nucleotide sequence ID" value="NZ_RBWX01000008.1"/>
</dbReference>
<keyword evidence="3" id="KW-0963">Cytoplasm</keyword>
<dbReference type="Gene3D" id="3.90.180.10">
    <property type="entry name" value="Medium-chain alcohol dehydrogenases, catalytic domain"/>
    <property type="match status" value="1"/>
</dbReference>
<feature type="domain" description="Enoyl reductase (ER)" evidence="7">
    <location>
        <begin position="10"/>
        <end position="333"/>
    </location>
</feature>
<evidence type="ECO:0000313" key="8">
    <source>
        <dbReference type="EMBL" id="RKS89289.1"/>
    </source>
</evidence>
<dbReference type="PANTHER" id="PTHR44154">
    <property type="entry name" value="QUINONE OXIDOREDUCTASE"/>
    <property type="match status" value="1"/>
</dbReference>
<comment type="subcellular location">
    <subcellularLocation>
        <location evidence="1">Cytoplasm</location>
    </subcellularLocation>
</comment>
<dbReference type="Pfam" id="PF00107">
    <property type="entry name" value="ADH_zinc_N"/>
    <property type="match status" value="1"/>
</dbReference>
<evidence type="ECO:0000259" key="7">
    <source>
        <dbReference type="SMART" id="SM00829"/>
    </source>
</evidence>
<dbReference type="InterPro" id="IPR013149">
    <property type="entry name" value="ADH-like_C"/>
</dbReference>
<evidence type="ECO:0000256" key="1">
    <source>
        <dbReference type="ARBA" id="ARBA00004496"/>
    </source>
</evidence>
<dbReference type="InterPro" id="IPR002364">
    <property type="entry name" value="Quin_OxRdtase/zeta-crystal_CS"/>
</dbReference>
<evidence type="ECO:0000256" key="2">
    <source>
        <dbReference type="ARBA" id="ARBA00011881"/>
    </source>
</evidence>
<dbReference type="InterPro" id="IPR011032">
    <property type="entry name" value="GroES-like_sf"/>
</dbReference>
<organism evidence="8 9">
    <name type="scientific">Sphingosinicella microcystinivorans</name>
    <dbReference type="NCBI Taxonomy" id="335406"/>
    <lineage>
        <taxon>Bacteria</taxon>
        <taxon>Pseudomonadati</taxon>
        <taxon>Pseudomonadota</taxon>
        <taxon>Alphaproteobacteria</taxon>
        <taxon>Sphingomonadales</taxon>
        <taxon>Sphingosinicellaceae</taxon>
        <taxon>Sphingosinicella</taxon>
    </lineage>
</organism>
<reference evidence="8 9" key="1">
    <citation type="submission" date="2018-10" db="EMBL/GenBank/DDBJ databases">
        <title>Genomic Encyclopedia of Type Strains, Phase IV (KMG-IV): sequencing the most valuable type-strain genomes for metagenomic binning, comparative biology and taxonomic classification.</title>
        <authorList>
            <person name="Goeker M."/>
        </authorList>
    </citation>
    <scope>NUCLEOTIDE SEQUENCE [LARGE SCALE GENOMIC DNA]</scope>
    <source>
        <strain evidence="8 9">DSM 19791</strain>
    </source>
</reference>
<evidence type="ECO:0000256" key="5">
    <source>
        <dbReference type="ARBA" id="ARBA00022884"/>
    </source>
</evidence>
<evidence type="ECO:0000313" key="9">
    <source>
        <dbReference type="Proteomes" id="UP000276029"/>
    </source>
</evidence>
<dbReference type="InterPro" id="IPR036291">
    <property type="entry name" value="NAD(P)-bd_dom_sf"/>
</dbReference>
<name>A0ABX9SZB2_SPHMI</name>
<gene>
    <name evidence="8" type="ORF">DFR51_2509</name>
</gene>
<dbReference type="EMBL" id="RBWX01000008">
    <property type="protein sequence ID" value="RKS89289.1"/>
    <property type="molecule type" value="Genomic_DNA"/>
</dbReference>
<dbReference type="Pfam" id="PF08240">
    <property type="entry name" value="ADH_N"/>
    <property type="match status" value="1"/>
</dbReference>
<evidence type="ECO:0000256" key="6">
    <source>
        <dbReference type="ARBA" id="ARBA00022990"/>
    </source>
</evidence>
<dbReference type="Proteomes" id="UP000276029">
    <property type="component" value="Unassembled WGS sequence"/>
</dbReference>
<proteinExistence type="predicted"/>
<keyword evidence="5" id="KW-0694">RNA-binding</keyword>
<dbReference type="PANTHER" id="PTHR44154:SF1">
    <property type="entry name" value="QUINONE OXIDOREDUCTASE"/>
    <property type="match status" value="1"/>
</dbReference>
<dbReference type="SUPFAM" id="SSF50129">
    <property type="entry name" value="GroES-like"/>
    <property type="match status" value="1"/>
</dbReference>
<protein>
    <submittedName>
        <fullName evidence="8">Alcohol dehydrogenase</fullName>
    </submittedName>
</protein>
<comment type="caution">
    <text evidence="8">The sequence shown here is derived from an EMBL/GenBank/DDBJ whole genome shotgun (WGS) entry which is preliminary data.</text>
</comment>
<dbReference type="InterPro" id="IPR051603">
    <property type="entry name" value="Zinc-ADH_QOR/CCCR"/>
</dbReference>
<dbReference type="SMART" id="SM00829">
    <property type="entry name" value="PKS_ER"/>
    <property type="match status" value="1"/>
</dbReference>
<dbReference type="SUPFAM" id="SSF51735">
    <property type="entry name" value="NAD(P)-binding Rossmann-fold domains"/>
    <property type="match status" value="1"/>
</dbReference>
<dbReference type="InterPro" id="IPR020843">
    <property type="entry name" value="ER"/>
</dbReference>
<dbReference type="PROSITE" id="PS01162">
    <property type="entry name" value="QOR_ZETA_CRYSTAL"/>
    <property type="match status" value="1"/>
</dbReference>
<keyword evidence="4" id="KW-0521">NADP</keyword>
<accession>A0ABX9SZB2</accession>
<evidence type="ECO:0000256" key="3">
    <source>
        <dbReference type="ARBA" id="ARBA00022490"/>
    </source>
</evidence>
<evidence type="ECO:0000256" key="4">
    <source>
        <dbReference type="ARBA" id="ARBA00022857"/>
    </source>
</evidence>
<dbReference type="InterPro" id="IPR013154">
    <property type="entry name" value="ADH-like_N"/>
</dbReference>
<keyword evidence="9" id="KW-1185">Reference proteome</keyword>
<keyword evidence="6" id="KW-0007">Acetylation</keyword>